<dbReference type="Pfam" id="PF01479">
    <property type="entry name" value="S4"/>
    <property type="match status" value="1"/>
</dbReference>
<sequence>MNKYEYIVDKNSCRLDSYLASQNDNLSRSAIQKLIAEGNVFVNDKNEKANYKLKLDDKISLTIPEPKTMTIEAENIPLDILYEDEDIIVINKQRGMIVHPASGVYSGTLVNALLYHCKDLSGINGVIRPGIVHRLDKDTTGVMVAAKTDAAHISLAEQIASKSAKRCYLAIVNGNISEEEGRINGNIGRHPSDRKKMAVLLEGGKTASTLFKVLERFERHTLVECHLLTGRTHQIRVHMAYIGHTVVGDPVYSRCKNPLDKRIQGQALHSHTLELIHPTTGKKMSFTAPLPDDMQKILTALQNKNGSDNNA</sequence>
<dbReference type="EMBL" id="JACHFH010000039">
    <property type="protein sequence ID" value="MBB5337256.1"/>
    <property type="molecule type" value="Genomic_DNA"/>
</dbReference>
<feature type="domain" description="RNA-binding S4" evidence="8">
    <location>
        <begin position="13"/>
        <end position="77"/>
    </location>
</feature>
<dbReference type="AlphaFoldDB" id="A0A840UJD8"/>
<accession>A0A840UJD8</accession>
<dbReference type="GO" id="GO:0000455">
    <property type="term" value="P:enzyme-directed rRNA pseudouridine synthesis"/>
    <property type="evidence" value="ECO:0007669"/>
    <property type="project" value="UniProtKB-ARBA"/>
</dbReference>
<evidence type="ECO:0000256" key="5">
    <source>
        <dbReference type="PIRSR" id="PIRSR606225-1"/>
    </source>
</evidence>
<dbReference type="InterPro" id="IPR006224">
    <property type="entry name" value="PsdUridine_synth_RluA-like_CS"/>
</dbReference>
<dbReference type="InterPro" id="IPR006145">
    <property type="entry name" value="PsdUridine_synth_RsuA/RluA"/>
</dbReference>
<dbReference type="RefSeq" id="WP_183862941.1">
    <property type="nucleotide sequence ID" value="NZ_JACHFH010000039.1"/>
</dbReference>
<evidence type="ECO:0000256" key="3">
    <source>
        <dbReference type="ARBA" id="ARBA00022884"/>
    </source>
</evidence>
<comment type="function">
    <text evidence="7">Responsible for synthesis of pseudouridine from uracil.</text>
</comment>
<name>A0A840UJD8_9FIRM</name>
<comment type="caution">
    <text evidence="9">The sequence shown here is derived from an EMBL/GenBank/DDBJ whole genome shotgun (WGS) entry which is preliminary data.</text>
</comment>
<comment type="catalytic activity">
    <reaction evidence="1 7">
        <text>a uridine in RNA = a pseudouridine in RNA</text>
        <dbReference type="Rhea" id="RHEA:48348"/>
        <dbReference type="Rhea" id="RHEA-COMP:12068"/>
        <dbReference type="Rhea" id="RHEA-COMP:12069"/>
        <dbReference type="ChEBI" id="CHEBI:65314"/>
        <dbReference type="ChEBI" id="CHEBI:65315"/>
    </reaction>
</comment>
<dbReference type="SMART" id="SM00363">
    <property type="entry name" value="S4"/>
    <property type="match status" value="1"/>
</dbReference>
<dbReference type="EC" id="5.4.99.-" evidence="7"/>
<evidence type="ECO:0000256" key="6">
    <source>
        <dbReference type="PROSITE-ProRule" id="PRU00182"/>
    </source>
</evidence>
<dbReference type="InterPro" id="IPR036986">
    <property type="entry name" value="S4_RNA-bd_sf"/>
</dbReference>
<evidence type="ECO:0000256" key="2">
    <source>
        <dbReference type="ARBA" id="ARBA00010876"/>
    </source>
</evidence>
<evidence type="ECO:0000256" key="7">
    <source>
        <dbReference type="RuleBase" id="RU362028"/>
    </source>
</evidence>
<dbReference type="Pfam" id="PF00849">
    <property type="entry name" value="PseudoU_synth_2"/>
    <property type="match status" value="1"/>
</dbReference>
<dbReference type="NCBIfam" id="TIGR00005">
    <property type="entry name" value="rluA_subfam"/>
    <property type="match status" value="1"/>
</dbReference>
<dbReference type="InterPro" id="IPR050188">
    <property type="entry name" value="RluA_PseudoU_synthase"/>
</dbReference>
<dbReference type="PROSITE" id="PS50889">
    <property type="entry name" value="S4"/>
    <property type="match status" value="1"/>
</dbReference>
<dbReference type="CDD" id="cd02869">
    <property type="entry name" value="PseudoU_synth_RluA_like"/>
    <property type="match status" value="1"/>
</dbReference>
<dbReference type="PROSITE" id="PS01129">
    <property type="entry name" value="PSI_RLU"/>
    <property type="match status" value="1"/>
</dbReference>
<comment type="similarity">
    <text evidence="2 7">Belongs to the pseudouridine synthase RluA family.</text>
</comment>
<dbReference type="SUPFAM" id="SSF55174">
    <property type="entry name" value="Alpha-L RNA-binding motif"/>
    <property type="match status" value="1"/>
</dbReference>
<dbReference type="Gene3D" id="3.30.2350.10">
    <property type="entry name" value="Pseudouridine synthase"/>
    <property type="match status" value="1"/>
</dbReference>
<evidence type="ECO:0000256" key="4">
    <source>
        <dbReference type="ARBA" id="ARBA00023235"/>
    </source>
</evidence>
<dbReference type="SUPFAM" id="SSF55120">
    <property type="entry name" value="Pseudouridine synthase"/>
    <property type="match status" value="1"/>
</dbReference>
<gene>
    <name evidence="9" type="ORF">HNR32_002415</name>
</gene>
<organism evidence="9 10">
    <name type="scientific">Pectinatus brassicae</name>
    <dbReference type="NCBI Taxonomy" id="862415"/>
    <lineage>
        <taxon>Bacteria</taxon>
        <taxon>Bacillati</taxon>
        <taxon>Bacillota</taxon>
        <taxon>Negativicutes</taxon>
        <taxon>Selenomonadales</taxon>
        <taxon>Selenomonadaceae</taxon>
        <taxon>Pectinatus</taxon>
    </lineage>
</organism>
<keyword evidence="10" id="KW-1185">Reference proteome</keyword>
<feature type="active site" evidence="5">
    <location>
        <position position="136"/>
    </location>
</feature>
<keyword evidence="3 6" id="KW-0694">RNA-binding</keyword>
<evidence type="ECO:0000256" key="1">
    <source>
        <dbReference type="ARBA" id="ARBA00000073"/>
    </source>
</evidence>
<dbReference type="CDD" id="cd00165">
    <property type="entry name" value="S4"/>
    <property type="match status" value="1"/>
</dbReference>
<dbReference type="PANTHER" id="PTHR21600">
    <property type="entry name" value="MITOCHONDRIAL RNA PSEUDOURIDINE SYNTHASE"/>
    <property type="match status" value="1"/>
</dbReference>
<dbReference type="Proteomes" id="UP000559117">
    <property type="component" value="Unassembled WGS sequence"/>
</dbReference>
<dbReference type="GO" id="GO:0003723">
    <property type="term" value="F:RNA binding"/>
    <property type="evidence" value="ECO:0007669"/>
    <property type="project" value="UniProtKB-KW"/>
</dbReference>
<dbReference type="GO" id="GO:0120159">
    <property type="term" value="F:rRNA pseudouridine synthase activity"/>
    <property type="evidence" value="ECO:0007669"/>
    <property type="project" value="UniProtKB-ARBA"/>
</dbReference>
<protein>
    <recommendedName>
        <fullName evidence="7">Pseudouridine synthase</fullName>
        <ecNumber evidence="7">5.4.99.-</ecNumber>
    </recommendedName>
</protein>
<dbReference type="FunFam" id="3.30.2350.10:FF:000006">
    <property type="entry name" value="Pseudouridine synthase"/>
    <property type="match status" value="1"/>
</dbReference>
<dbReference type="InterPro" id="IPR006225">
    <property type="entry name" value="PsdUridine_synth_RluC/D"/>
</dbReference>
<keyword evidence="4 7" id="KW-0413">Isomerase</keyword>
<dbReference type="InterPro" id="IPR002942">
    <property type="entry name" value="S4_RNA-bd"/>
</dbReference>
<evidence type="ECO:0000313" key="10">
    <source>
        <dbReference type="Proteomes" id="UP000559117"/>
    </source>
</evidence>
<dbReference type="InterPro" id="IPR020103">
    <property type="entry name" value="PsdUridine_synth_cat_dom_sf"/>
</dbReference>
<dbReference type="PANTHER" id="PTHR21600:SF44">
    <property type="entry name" value="RIBOSOMAL LARGE SUBUNIT PSEUDOURIDINE SYNTHASE D"/>
    <property type="match status" value="1"/>
</dbReference>
<dbReference type="Gene3D" id="3.10.290.10">
    <property type="entry name" value="RNA-binding S4 domain"/>
    <property type="match status" value="1"/>
</dbReference>
<evidence type="ECO:0000259" key="8">
    <source>
        <dbReference type="SMART" id="SM00363"/>
    </source>
</evidence>
<reference evidence="9 10" key="1">
    <citation type="submission" date="2020-08" db="EMBL/GenBank/DDBJ databases">
        <title>Genomic Encyclopedia of Type Strains, Phase IV (KMG-IV): sequencing the most valuable type-strain genomes for metagenomic binning, comparative biology and taxonomic classification.</title>
        <authorList>
            <person name="Goeker M."/>
        </authorList>
    </citation>
    <scope>NUCLEOTIDE SEQUENCE [LARGE SCALE GENOMIC DNA]</scope>
    <source>
        <strain evidence="9 10">DSM 24661</strain>
    </source>
</reference>
<evidence type="ECO:0000313" key="9">
    <source>
        <dbReference type="EMBL" id="MBB5337256.1"/>
    </source>
</evidence>
<proteinExistence type="inferred from homology"/>